<feature type="signal peptide" evidence="1">
    <location>
        <begin position="1"/>
        <end position="22"/>
    </location>
</feature>
<reference evidence="3" key="1">
    <citation type="submission" date="2018-09" db="EMBL/GenBank/DDBJ databases">
        <authorList>
            <person name="Zhu H."/>
        </authorList>
    </citation>
    <scope>NUCLEOTIDE SEQUENCE [LARGE SCALE GENOMIC DNA]</scope>
    <source>
        <strain evidence="3">K1W22B-1</strain>
    </source>
</reference>
<dbReference type="Pfam" id="PF01547">
    <property type="entry name" value="SBP_bac_1"/>
    <property type="match status" value="1"/>
</dbReference>
<dbReference type="PANTHER" id="PTHR43649">
    <property type="entry name" value="ARABINOSE-BINDING PROTEIN-RELATED"/>
    <property type="match status" value="1"/>
</dbReference>
<gene>
    <name evidence="2" type="ORF">D4739_11090</name>
</gene>
<dbReference type="AlphaFoldDB" id="A0A3A5HBB6"/>
<organism evidence="2 3">
    <name type="scientific">Nocardioides cavernaquae</name>
    <dbReference type="NCBI Taxonomy" id="2321396"/>
    <lineage>
        <taxon>Bacteria</taxon>
        <taxon>Bacillati</taxon>
        <taxon>Actinomycetota</taxon>
        <taxon>Actinomycetes</taxon>
        <taxon>Propionibacteriales</taxon>
        <taxon>Nocardioidaceae</taxon>
        <taxon>Nocardioides</taxon>
    </lineage>
</organism>
<dbReference type="EMBL" id="QYRP01000002">
    <property type="protein sequence ID" value="RJS46705.1"/>
    <property type="molecule type" value="Genomic_DNA"/>
</dbReference>
<dbReference type="InterPro" id="IPR050490">
    <property type="entry name" value="Bact_solute-bd_prot1"/>
</dbReference>
<name>A0A3A5HBB6_9ACTN</name>
<keyword evidence="3" id="KW-1185">Reference proteome</keyword>
<dbReference type="CDD" id="cd13585">
    <property type="entry name" value="PBP2_TMBP_like"/>
    <property type="match status" value="1"/>
</dbReference>
<accession>A0A3A5HBB6</accession>
<evidence type="ECO:0000256" key="1">
    <source>
        <dbReference type="SAM" id="SignalP"/>
    </source>
</evidence>
<dbReference type="PROSITE" id="PS51257">
    <property type="entry name" value="PROKAR_LIPOPROTEIN"/>
    <property type="match status" value="1"/>
</dbReference>
<dbReference type="SUPFAM" id="SSF53850">
    <property type="entry name" value="Periplasmic binding protein-like II"/>
    <property type="match status" value="1"/>
</dbReference>
<comment type="caution">
    <text evidence="2">The sequence shown here is derived from an EMBL/GenBank/DDBJ whole genome shotgun (WGS) entry which is preliminary data.</text>
</comment>
<feature type="chain" id="PRO_5038545521" evidence="1">
    <location>
        <begin position="23"/>
        <end position="445"/>
    </location>
</feature>
<dbReference type="RefSeq" id="WP_120060676.1">
    <property type="nucleotide sequence ID" value="NZ_QYRP01000002.1"/>
</dbReference>
<keyword evidence="1" id="KW-0732">Signal</keyword>
<dbReference type="Proteomes" id="UP000276542">
    <property type="component" value="Unassembled WGS sequence"/>
</dbReference>
<evidence type="ECO:0000313" key="3">
    <source>
        <dbReference type="Proteomes" id="UP000276542"/>
    </source>
</evidence>
<dbReference type="PANTHER" id="PTHR43649:SF12">
    <property type="entry name" value="DIACETYLCHITOBIOSE BINDING PROTEIN DASA"/>
    <property type="match status" value="1"/>
</dbReference>
<protein>
    <submittedName>
        <fullName evidence="2">Sugar ABC transporter substrate-binding protein</fullName>
    </submittedName>
</protein>
<dbReference type="Gene3D" id="3.40.190.10">
    <property type="entry name" value="Periplasmic binding protein-like II"/>
    <property type="match status" value="2"/>
</dbReference>
<evidence type="ECO:0000313" key="2">
    <source>
        <dbReference type="EMBL" id="RJS46705.1"/>
    </source>
</evidence>
<sequence>MLTKKRALGVVTAVTLSASFLASCTPGGGSSDGTVTLNLATVNNPQMKDMEKLKSVYEADHPGVKINFQVMEESDLRSAVTADVASGAGQYDVVTIGAYETPQWGANDWLVDLTSFDDDAEYDAKDILPPVREALSHKDKLYAVPFYGESSILMYNKQVLDKAGVKISDHPTWQQIADAAAKVKTADSAGICMRGKPGWGDLFAPLTTVVQTFGGNWYDEDWNATVDTPEWKEAVTFYKKMLDDSGESDPVSYSFNECLTALKEGKVAMWADASVAASILEADDSPVKGKMGYAHMPVDKTEESGWLWSWNLAIPKSSKNQDAAEEFVKWATSKEYINLVGTKLGWSLVPPGSRASTYELPEYQKAAAAYAPITLDVMQSVNPEQPGVDPQPWVGIQYVSIPEFQDVGNQCAQLVADYLANRTSIDSALEKCQSIAQKAGDAHKD</sequence>
<proteinExistence type="predicted"/>
<dbReference type="OrthoDB" id="9770625at2"/>
<dbReference type="InterPro" id="IPR006059">
    <property type="entry name" value="SBP"/>
</dbReference>